<dbReference type="Proteomes" id="UP001218218">
    <property type="component" value="Unassembled WGS sequence"/>
</dbReference>
<sequence>MTESQILRTTCAKGGRLRRGQIKRKGDIRGPRLSGAAARKEKESESEVRRGEKQDRRGNQGNATVRAGDSKMKLEQESNGPRGRKKRKEKKNRKHPSRAEALKCTFSHILRGARIPGKGKKKKRSETKGPTCAQAPKEKQSRTREESNRKCVAHFRAPPAGAEEEEEYARQDKQDVHDILGSERLPQFVCITWNRTRARKLWKERPELGKGQEKKSKNSRKIIPMPMREKIRQKKWERAADDGMYARYSQAPAEAEAREHIHARRDGTRRPSRDPHPSVQPRVPASLVDGWWHETGWDANSNLDNRRTISSPRYNDGARTLAVGRTDARASPK</sequence>
<feature type="compositionally biased region" description="Basic and acidic residues" evidence="1">
    <location>
        <begin position="204"/>
        <end position="216"/>
    </location>
</feature>
<feature type="compositionally biased region" description="Basic residues" evidence="1">
    <location>
        <begin position="82"/>
        <end position="96"/>
    </location>
</feature>
<feature type="compositionally biased region" description="Basic and acidic residues" evidence="1">
    <location>
        <begin position="255"/>
        <end position="276"/>
    </location>
</feature>
<comment type="caution">
    <text evidence="2">The sequence shown here is derived from an EMBL/GenBank/DDBJ whole genome shotgun (WGS) entry which is preliminary data.</text>
</comment>
<feature type="region of interest" description="Disordered" evidence="1">
    <location>
        <begin position="1"/>
        <end position="173"/>
    </location>
</feature>
<feature type="compositionally biased region" description="Basic and acidic residues" evidence="1">
    <location>
        <begin position="227"/>
        <end position="236"/>
    </location>
</feature>
<organism evidence="2 3">
    <name type="scientific">Mycena albidolilacea</name>
    <dbReference type="NCBI Taxonomy" id="1033008"/>
    <lineage>
        <taxon>Eukaryota</taxon>
        <taxon>Fungi</taxon>
        <taxon>Dikarya</taxon>
        <taxon>Basidiomycota</taxon>
        <taxon>Agaricomycotina</taxon>
        <taxon>Agaricomycetes</taxon>
        <taxon>Agaricomycetidae</taxon>
        <taxon>Agaricales</taxon>
        <taxon>Marasmiineae</taxon>
        <taxon>Mycenaceae</taxon>
        <taxon>Mycena</taxon>
    </lineage>
</organism>
<keyword evidence="3" id="KW-1185">Reference proteome</keyword>
<evidence type="ECO:0000313" key="2">
    <source>
        <dbReference type="EMBL" id="KAJ7339767.1"/>
    </source>
</evidence>
<feature type="compositionally biased region" description="Basic and acidic residues" evidence="1">
    <location>
        <begin position="38"/>
        <end position="58"/>
    </location>
</feature>
<feature type="compositionally biased region" description="Polar residues" evidence="1">
    <location>
        <begin position="298"/>
        <end position="313"/>
    </location>
</feature>
<protein>
    <submittedName>
        <fullName evidence="2">Uncharacterized protein</fullName>
    </submittedName>
</protein>
<gene>
    <name evidence="2" type="ORF">DFH08DRAFT_1013239</name>
</gene>
<reference evidence="2" key="1">
    <citation type="submission" date="2023-03" db="EMBL/GenBank/DDBJ databases">
        <title>Massive genome expansion in bonnet fungi (Mycena s.s.) driven by repeated elements and novel gene families across ecological guilds.</title>
        <authorList>
            <consortium name="Lawrence Berkeley National Laboratory"/>
            <person name="Harder C.B."/>
            <person name="Miyauchi S."/>
            <person name="Viragh M."/>
            <person name="Kuo A."/>
            <person name="Thoen E."/>
            <person name="Andreopoulos B."/>
            <person name="Lu D."/>
            <person name="Skrede I."/>
            <person name="Drula E."/>
            <person name="Henrissat B."/>
            <person name="Morin E."/>
            <person name="Kohler A."/>
            <person name="Barry K."/>
            <person name="LaButti K."/>
            <person name="Morin E."/>
            <person name="Salamov A."/>
            <person name="Lipzen A."/>
            <person name="Mereny Z."/>
            <person name="Hegedus B."/>
            <person name="Baldrian P."/>
            <person name="Stursova M."/>
            <person name="Weitz H."/>
            <person name="Taylor A."/>
            <person name="Grigoriev I.V."/>
            <person name="Nagy L.G."/>
            <person name="Martin F."/>
            <person name="Kauserud H."/>
        </authorList>
    </citation>
    <scope>NUCLEOTIDE SEQUENCE</scope>
    <source>
        <strain evidence="2">CBHHK002</strain>
    </source>
</reference>
<dbReference type="AlphaFoldDB" id="A0AAD6ZV64"/>
<feature type="compositionally biased region" description="Basic and acidic residues" evidence="1">
    <location>
        <begin position="136"/>
        <end position="149"/>
    </location>
</feature>
<proteinExistence type="predicted"/>
<evidence type="ECO:0000256" key="1">
    <source>
        <dbReference type="SAM" id="MobiDB-lite"/>
    </source>
</evidence>
<accession>A0AAD6ZV64</accession>
<dbReference type="EMBL" id="JARIHO010000027">
    <property type="protein sequence ID" value="KAJ7339767.1"/>
    <property type="molecule type" value="Genomic_DNA"/>
</dbReference>
<name>A0AAD6ZV64_9AGAR</name>
<feature type="region of interest" description="Disordered" evidence="1">
    <location>
        <begin position="204"/>
        <end position="236"/>
    </location>
</feature>
<evidence type="ECO:0000313" key="3">
    <source>
        <dbReference type="Proteomes" id="UP001218218"/>
    </source>
</evidence>
<feature type="region of interest" description="Disordered" evidence="1">
    <location>
        <begin position="251"/>
        <end position="333"/>
    </location>
</feature>